<name>A0A6I8S7W5_XENTR</name>
<dbReference type="Ensembl" id="ENSXETT00000095654">
    <property type="protein sequence ID" value="ENSXETP00000090919"/>
    <property type="gene ID" value="ENSXETG00000038074"/>
</dbReference>
<reference evidence="2" key="2">
    <citation type="submission" date="2020-05" db="UniProtKB">
        <authorList>
            <consortium name="Ensembl"/>
        </authorList>
    </citation>
    <scope>IDENTIFICATION</scope>
</reference>
<accession>A0A6I8S7W5</accession>
<dbReference type="Pfam" id="PF02758">
    <property type="entry name" value="PYRIN"/>
    <property type="match status" value="1"/>
</dbReference>
<evidence type="ECO:0000313" key="2">
    <source>
        <dbReference type="Ensembl" id="ENSXETP00000090919"/>
    </source>
</evidence>
<dbReference type="InterPro" id="IPR004020">
    <property type="entry name" value="DAPIN"/>
</dbReference>
<dbReference type="AlphaFoldDB" id="A0A6I8S7W5"/>
<sequence length="106" mass="11929">MGKTTWDALVLTLGNLPPEKFIMFKGKLNNFNVPGINRVTRSELEGKSVIDVADLLIRRYTKAKGIQVTLMVLAEIGEREACEELREALKGVEDYNEPMETADSMR</sequence>
<feature type="domain" description="Pyrin" evidence="1">
    <location>
        <begin position="1"/>
        <end position="91"/>
    </location>
</feature>
<evidence type="ECO:0000259" key="1">
    <source>
        <dbReference type="PROSITE" id="PS50824"/>
    </source>
</evidence>
<dbReference type="SMART" id="SM01289">
    <property type="entry name" value="PYRIN"/>
    <property type="match status" value="1"/>
</dbReference>
<protein>
    <recommendedName>
        <fullName evidence="1">Pyrin domain-containing protein</fullName>
    </recommendedName>
</protein>
<reference evidence="2" key="1">
    <citation type="journal article" date="2010" name="Science">
        <title>The genome of the Western clawed frog Xenopus tropicalis.</title>
        <authorList>
            <person name="Hellsten U."/>
            <person name="Harland R.M."/>
            <person name="Gilchrist M.J."/>
            <person name="Hendrix D."/>
            <person name="Jurka J."/>
            <person name="Kapitonov V."/>
            <person name="Ovcharenko I."/>
            <person name="Putnam N.H."/>
            <person name="Shu S."/>
            <person name="Taher L."/>
            <person name="Blitz I.L."/>
            <person name="Blumberg B."/>
            <person name="Dichmann D.S."/>
            <person name="Dubchak I."/>
            <person name="Amaya E."/>
            <person name="Detter J.C."/>
            <person name="Fletcher R."/>
            <person name="Gerhard D.S."/>
            <person name="Goodstein D."/>
            <person name="Graves T."/>
            <person name="Grigoriev I.V."/>
            <person name="Grimwood J."/>
            <person name="Kawashima T."/>
            <person name="Lindquist E."/>
            <person name="Lucas S.M."/>
            <person name="Mead P.E."/>
            <person name="Mitros T."/>
            <person name="Ogino H."/>
            <person name="Ohta Y."/>
            <person name="Poliakov A.V."/>
            <person name="Pollet N."/>
            <person name="Robert J."/>
            <person name="Salamov A."/>
            <person name="Sater A.K."/>
            <person name="Schmutz J."/>
            <person name="Terry A."/>
            <person name="Vize P.D."/>
            <person name="Warren W.C."/>
            <person name="Wells D."/>
            <person name="Wills A."/>
            <person name="Wilson R.K."/>
            <person name="Zimmerman L.B."/>
            <person name="Zorn A.M."/>
            <person name="Grainger R."/>
            <person name="Grammer T."/>
            <person name="Khokha M.K."/>
            <person name="Richardson P.M."/>
            <person name="Rokhsar D.S."/>
        </authorList>
    </citation>
    <scope>NUCLEOTIDE SEQUENCE [LARGE SCALE GENOMIC DNA]</scope>
    <source>
        <strain evidence="2">Nigerian</strain>
    </source>
</reference>
<proteinExistence type="predicted"/>
<dbReference type="Bgee" id="ENSXETG00000038074">
    <property type="expression patterns" value="Expressed in neurula embryo and 2 other cell types or tissues"/>
</dbReference>
<dbReference type="InParanoid" id="A0A6I8S7W5"/>
<dbReference type="PROSITE" id="PS50824">
    <property type="entry name" value="DAPIN"/>
    <property type="match status" value="1"/>
</dbReference>
<dbReference type="FunCoup" id="A0A6I8S7W5">
    <property type="interactions" value="203"/>
</dbReference>
<dbReference type="InterPro" id="IPR011029">
    <property type="entry name" value="DEATH-like_dom_sf"/>
</dbReference>
<dbReference type="Gene3D" id="1.10.533.10">
    <property type="entry name" value="Death Domain, Fas"/>
    <property type="match status" value="1"/>
</dbReference>
<dbReference type="SUPFAM" id="SSF47986">
    <property type="entry name" value="DEATH domain"/>
    <property type="match status" value="1"/>
</dbReference>
<organism evidence="2">
    <name type="scientific">Xenopus tropicalis</name>
    <name type="common">Western clawed frog</name>
    <name type="synonym">Silurana tropicalis</name>
    <dbReference type="NCBI Taxonomy" id="8364"/>
    <lineage>
        <taxon>Eukaryota</taxon>
        <taxon>Metazoa</taxon>
        <taxon>Chordata</taxon>
        <taxon>Craniata</taxon>
        <taxon>Vertebrata</taxon>
        <taxon>Euteleostomi</taxon>
        <taxon>Amphibia</taxon>
        <taxon>Batrachia</taxon>
        <taxon>Anura</taxon>
        <taxon>Pipoidea</taxon>
        <taxon>Pipidae</taxon>
        <taxon>Xenopodinae</taxon>
        <taxon>Xenopus</taxon>
        <taxon>Silurana</taxon>
    </lineage>
</organism>